<evidence type="ECO:0000313" key="3">
    <source>
        <dbReference type="EMBL" id="CEL06340.1"/>
    </source>
</evidence>
<dbReference type="EMBL" id="CDMC01000005">
    <property type="protein sequence ID" value="CEL06340.1"/>
    <property type="molecule type" value="Genomic_DNA"/>
</dbReference>
<gene>
    <name evidence="3" type="ORF">ASPCAL07446</name>
</gene>
<reference evidence="4" key="1">
    <citation type="journal article" date="2016" name="Genome Announc.">
        <title>Draft genome sequences of fungus Aspergillus calidoustus.</title>
        <authorList>
            <person name="Horn F."/>
            <person name="Linde J."/>
            <person name="Mattern D.J."/>
            <person name="Walther G."/>
            <person name="Guthke R."/>
            <person name="Scherlach K."/>
            <person name="Martin K."/>
            <person name="Brakhage A.A."/>
            <person name="Petzke L."/>
            <person name="Valiante V."/>
        </authorList>
    </citation>
    <scope>NUCLEOTIDE SEQUENCE [LARGE SCALE GENOMIC DNA]</scope>
    <source>
        <strain evidence="4">SF006504</strain>
    </source>
</reference>
<proteinExistence type="predicted"/>
<name>A0A0U5GYL1_ASPCI</name>
<dbReference type="InterPro" id="IPR031348">
    <property type="entry name" value="PigL_N"/>
</dbReference>
<keyword evidence="4" id="KW-1185">Reference proteome</keyword>
<dbReference type="OMA" id="QCMNVVA"/>
<dbReference type="AlphaFoldDB" id="A0A0U5GYL1"/>
<sequence length="389" mass="43204">MGDPLSVASGIIALSGFALQATKSLFQTIESIRNSKRSARELRDEVEALCQTLEILTQLATEYEVELSALKLPLFRCGFVCQELSDLISRCVKHPDGQRSSLRDWTRLQYMGEDITNYRNVLGNYKATINIAIGGATFQSVAVTRQVLQDYKDMIQNTTTDLQERLNEIEDKLKSGCLPDKPSADMNREELQRIEEERQSTTLCLEICKQVSGYIELYQFKRDNGAGQAASSPHGHKTQAKANIGIARQIAQNSLTSCLQNVNAASARLQEHLKNFEASLQSTSDPTVSGQITCELQKIKEERETISHCLTICSDASSLSESSRVNIFEDVTSMDDAKQVLVSTIGDLINAKRITTGMRSLQLIGQMSDESIQHLSSQDNFSRRESGGY</sequence>
<keyword evidence="1" id="KW-0175">Coiled coil</keyword>
<dbReference type="Proteomes" id="UP000054771">
    <property type="component" value="Unassembled WGS sequence"/>
</dbReference>
<dbReference type="STRING" id="454130.A0A0U5GYL1"/>
<feature type="coiled-coil region" evidence="1">
    <location>
        <begin position="29"/>
        <end position="59"/>
    </location>
</feature>
<feature type="domain" description="Azaphilone pigments biosynthesis cluster protein L N-terminal" evidence="2">
    <location>
        <begin position="3"/>
        <end position="209"/>
    </location>
</feature>
<evidence type="ECO:0000259" key="2">
    <source>
        <dbReference type="Pfam" id="PF17111"/>
    </source>
</evidence>
<accession>A0A0U5GYL1</accession>
<protein>
    <recommendedName>
        <fullName evidence="2">Azaphilone pigments biosynthesis cluster protein L N-terminal domain-containing protein</fullName>
    </recommendedName>
</protein>
<feature type="domain" description="Azaphilone pigments biosynthesis cluster protein L N-terminal" evidence="2">
    <location>
        <begin position="248"/>
        <end position="313"/>
    </location>
</feature>
<dbReference type="Pfam" id="PF17111">
    <property type="entry name" value="PigL_N"/>
    <property type="match status" value="2"/>
</dbReference>
<organism evidence="3 4">
    <name type="scientific">Aspergillus calidoustus</name>
    <dbReference type="NCBI Taxonomy" id="454130"/>
    <lineage>
        <taxon>Eukaryota</taxon>
        <taxon>Fungi</taxon>
        <taxon>Dikarya</taxon>
        <taxon>Ascomycota</taxon>
        <taxon>Pezizomycotina</taxon>
        <taxon>Eurotiomycetes</taxon>
        <taxon>Eurotiomycetidae</taxon>
        <taxon>Eurotiales</taxon>
        <taxon>Aspergillaceae</taxon>
        <taxon>Aspergillus</taxon>
        <taxon>Aspergillus subgen. Nidulantes</taxon>
    </lineage>
</organism>
<dbReference type="OrthoDB" id="5068804at2759"/>
<evidence type="ECO:0000313" key="4">
    <source>
        <dbReference type="Proteomes" id="UP000054771"/>
    </source>
</evidence>
<evidence type="ECO:0000256" key="1">
    <source>
        <dbReference type="SAM" id="Coils"/>
    </source>
</evidence>